<feature type="compositionally biased region" description="Polar residues" evidence="1">
    <location>
        <begin position="288"/>
        <end position="304"/>
    </location>
</feature>
<dbReference type="InterPro" id="IPR043904">
    <property type="entry name" value="PhoD_2-like"/>
</dbReference>
<dbReference type="InterPro" id="IPR018946">
    <property type="entry name" value="PhoD-like_MPP"/>
</dbReference>
<feature type="compositionally biased region" description="Basic and acidic residues" evidence="1">
    <location>
        <begin position="543"/>
        <end position="553"/>
    </location>
</feature>
<gene>
    <name evidence="3" type="ORF">PFICI_13289</name>
</gene>
<feature type="compositionally biased region" description="Basic and acidic residues" evidence="1">
    <location>
        <begin position="399"/>
        <end position="408"/>
    </location>
</feature>
<dbReference type="STRING" id="1229662.W3WLM4"/>
<feature type="region of interest" description="Disordered" evidence="1">
    <location>
        <begin position="1310"/>
        <end position="1473"/>
    </location>
</feature>
<dbReference type="HOGENOM" id="CLU_000998_0_1_1"/>
<feature type="domain" description="PhoD-like phosphatase" evidence="2">
    <location>
        <begin position="886"/>
        <end position="1146"/>
    </location>
</feature>
<organism evidence="3 4">
    <name type="scientific">Pestalotiopsis fici (strain W106-1 / CGMCC3.15140)</name>
    <dbReference type="NCBI Taxonomy" id="1229662"/>
    <lineage>
        <taxon>Eukaryota</taxon>
        <taxon>Fungi</taxon>
        <taxon>Dikarya</taxon>
        <taxon>Ascomycota</taxon>
        <taxon>Pezizomycotina</taxon>
        <taxon>Sordariomycetes</taxon>
        <taxon>Xylariomycetidae</taxon>
        <taxon>Amphisphaeriales</taxon>
        <taxon>Sporocadaceae</taxon>
        <taxon>Pestalotiopsis</taxon>
    </lineage>
</organism>
<dbReference type="InParanoid" id="W3WLM4"/>
<feature type="domain" description="PhoD-like phosphatase" evidence="2">
    <location>
        <begin position="1154"/>
        <end position="1313"/>
    </location>
</feature>
<feature type="compositionally biased region" description="Basic and acidic residues" evidence="1">
    <location>
        <begin position="20"/>
        <end position="34"/>
    </location>
</feature>
<reference evidence="4" key="1">
    <citation type="journal article" date="2015" name="BMC Genomics">
        <title>Genomic and transcriptomic analysis of the endophytic fungus Pestalotiopsis fici reveals its lifestyle and high potential for synthesis of natural products.</title>
        <authorList>
            <person name="Wang X."/>
            <person name="Zhang X."/>
            <person name="Liu L."/>
            <person name="Xiang M."/>
            <person name="Wang W."/>
            <person name="Sun X."/>
            <person name="Che Y."/>
            <person name="Guo L."/>
            <person name="Liu G."/>
            <person name="Guo L."/>
            <person name="Wang C."/>
            <person name="Yin W.B."/>
            <person name="Stadler M."/>
            <person name="Zhang X."/>
            <person name="Liu X."/>
        </authorList>
    </citation>
    <scope>NUCLEOTIDE SEQUENCE [LARGE SCALE GENOMIC DNA]</scope>
    <source>
        <strain evidence="4">W106-1 / CGMCC3.15140</strain>
    </source>
</reference>
<dbReference type="PANTHER" id="PTHR46689:SF1">
    <property type="entry name" value="PHOD-LIKE PHOSPHATASE DOMAIN-CONTAINING PROTEIN"/>
    <property type="match status" value="1"/>
</dbReference>
<protein>
    <recommendedName>
        <fullName evidence="2">PhoD-like phosphatase domain-containing protein</fullName>
    </recommendedName>
</protein>
<dbReference type="OMA" id="MWRGSIM"/>
<evidence type="ECO:0000313" key="3">
    <source>
        <dbReference type="EMBL" id="ETS74805.1"/>
    </source>
</evidence>
<feature type="compositionally biased region" description="Basic and acidic residues" evidence="1">
    <location>
        <begin position="1639"/>
        <end position="1654"/>
    </location>
</feature>
<dbReference type="PANTHER" id="PTHR46689">
    <property type="entry name" value="MEMBRANE PROTEIN, PUTATIVE-RELATED"/>
    <property type="match status" value="1"/>
</dbReference>
<dbReference type="OrthoDB" id="9999821at2759"/>
<feature type="compositionally biased region" description="Basic and acidic residues" evidence="1">
    <location>
        <begin position="1358"/>
        <end position="1367"/>
    </location>
</feature>
<keyword evidence="4" id="KW-1185">Reference proteome</keyword>
<dbReference type="CDD" id="cd07389">
    <property type="entry name" value="MPP_PhoD"/>
    <property type="match status" value="1"/>
</dbReference>
<feature type="compositionally biased region" description="Polar residues" evidence="1">
    <location>
        <begin position="41"/>
        <end position="71"/>
    </location>
</feature>
<feature type="region of interest" description="Disordered" evidence="1">
    <location>
        <begin position="1"/>
        <end position="578"/>
    </location>
</feature>
<dbReference type="Pfam" id="PF19050">
    <property type="entry name" value="PhoD_2"/>
    <property type="match status" value="2"/>
</dbReference>
<accession>W3WLM4</accession>
<feature type="compositionally biased region" description="Pro residues" evidence="1">
    <location>
        <begin position="119"/>
        <end position="128"/>
    </location>
</feature>
<feature type="compositionally biased region" description="Basic and acidic residues" evidence="1">
    <location>
        <begin position="183"/>
        <end position="192"/>
    </location>
</feature>
<feature type="compositionally biased region" description="Acidic residues" evidence="1">
    <location>
        <begin position="568"/>
        <end position="578"/>
    </location>
</feature>
<name>W3WLM4_PESFW</name>
<dbReference type="eggNOG" id="ENOG502QPI0">
    <property type="taxonomic scope" value="Eukaryota"/>
</dbReference>
<dbReference type="RefSeq" id="XP_007840061.1">
    <property type="nucleotide sequence ID" value="XM_007841870.1"/>
</dbReference>
<dbReference type="GO" id="GO:0016020">
    <property type="term" value="C:membrane"/>
    <property type="evidence" value="ECO:0007669"/>
    <property type="project" value="TreeGrafter"/>
</dbReference>
<evidence type="ECO:0000259" key="2">
    <source>
        <dbReference type="Pfam" id="PF19050"/>
    </source>
</evidence>
<dbReference type="EMBL" id="KI912119">
    <property type="protein sequence ID" value="ETS74805.1"/>
    <property type="molecule type" value="Genomic_DNA"/>
</dbReference>
<proteinExistence type="predicted"/>
<feature type="compositionally biased region" description="Basic and acidic residues" evidence="1">
    <location>
        <begin position="215"/>
        <end position="243"/>
    </location>
</feature>
<feature type="compositionally biased region" description="Basic and acidic residues" evidence="1">
    <location>
        <begin position="258"/>
        <end position="273"/>
    </location>
</feature>
<feature type="compositionally biased region" description="Polar residues" evidence="1">
    <location>
        <begin position="474"/>
        <end position="490"/>
    </location>
</feature>
<sequence length="1654" mass="184447">MSGPVSTPYWGHLPSQSRRSSGDHNSRAHDRNSSLDDPASTARSQLKLNRESVQTQATEDSTFSPLASPTVSDDGLTPRPPTLPYGQNRYPRDWADKSKRRSTRTNGDFSAESARATPPAAPDVPRAPPISYKDPRGNGSLSPYTFDASGKPGPPTSAHRSVALAKAVADMEAENSGSRRTPRTFEEDLEARRARRASADIGAEPSRVGSSRRTHNGDRPDRTASHRRRDSVDPDGSRQKWADDWSPLQRLELTLDSLTKEEKRARVEAAEKRARQKAATAAAEAGVNSPTIESSERPSAQQQVHFRARRQSVGKGDYQRPGAADLRWEQPAVTAQRGAPTEQRVVDDHRRSVSLGQAQYAQVHAPKSRNVSAPGGAAPPQRNMTFRERAAKNDPTVVPHREDNDRGSPVESPITAAIPGPGITRSASNKLRKNPPGDPWYSKRMEAEERFPSVRNRNNEYEEPDAFDEVGISRSKTTGGTLKKTPQQPGAYTRPSVDVHDPDYEEYEDYEEPPSRARSFAAAIGLGRSLSMGAKRQPPPRPPKQEFPRENGNRTKAVQFPDQRPIPDDPDEEEYDEEESYHHHFREYFHRDKSHPGQTAYQPPKFLEEWKKATVGLLSDALLETHGQVPKTPENAPNDKDTAWWEGSGRRSGSMSSRPPKAEAFDGEYADASGPTRFKPALHLKCGPLLRYCGMRQDRSPARSRAGVSSDKQIWRGSIMIVTEDSESSYEIAPTLRMFVQPIDLLAPPPAELKGEQALLPEYVDPIAGIPKLGRRGETLYVRPVEHLEEGLDVSTMEGDGGLFESTRTAPDFHNDPNAPGSFASRAMRSSMDGERLGKYKDVRGFRLHAEKGCTFWRFNIEIELREKQQRIAYRINRGPSIGFWVPSRNESMNVMFHSCNGFSLSVNSNDFSGPDPMWRDVLNTHQTRPFHVMIGGGDQIYNDAVMKKTSIFQQWLEIKNPLHKHNAPFTKDLQEELETFYLERYCMWFSQGLFGLANSQIPMVNMYDDHDIIDGFGSYPDHFMKTPVFSGLGAVAFKYYMLFQQQSIVSESEETEPSWVLGCKPGPYIHELSRSLYVSLGAGLALLAVDARTERARDEVIREETWKKIMDRCYAEIVKGETTHLLVLLGVPIAYPRLVWLENILTSRLMDPVKAMGKAGLLGNFLNRFDGGVEILDDLDDHWTAKNHKDERRFIIEDLQDLAADKSVRITILSGDVHLAAIGQFFSNPKLQIPKHKDFRYMPNVISSAIVNTPPPDMLADVLNKRNKVHHFDKETDENMIPIFTTGVDNKPRNNKHLLPHRNWCQIRSYVPGETPPPTPPPEEYESMPEAKPTENRGGLLRRFSSKKNRGPTYRPDVPDEVDRSRPPLSGGGGGLFRSLSRKNSTSNGEKRPGNLLRTLSLGRGASAGPKDGVFSRPSTDRRRPNDGGINGDWGAESDGDYYDATPPPPTQTRRRQPTAFEGPNGERGDKLARMGLRGGAGSAREAAEYSVGDDSYFTVTSRVPHRAYTQPMTSAPPRGDGWAVDEPFRPKPLGRTPTGLSTKQLKHVERWQVDVKGALDIQLNVEVNPKDPAGITVPYRLLVPKLEYEYLGEDASVASDVSPEIENGTAGIEAEPVTPKRGGTLKRLFSGRGKGSQYRDHRGGEGAEYDYH</sequence>
<evidence type="ECO:0000313" key="4">
    <source>
        <dbReference type="Proteomes" id="UP000030651"/>
    </source>
</evidence>
<dbReference type="InterPro" id="IPR038607">
    <property type="entry name" value="PhoD-like_sf"/>
</dbReference>
<dbReference type="Proteomes" id="UP000030651">
    <property type="component" value="Unassembled WGS sequence"/>
</dbReference>
<feature type="compositionally biased region" description="Basic and acidic residues" evidence="1">
    <location>
        <begin position="441"/>
        <end position="460"/>
    </location>
</feature>
<feature type="region of interest" description="Disordered" evidence="1">
    <location>
        <begin position="627"/>
        <end position="669"/>
    </location>
</feature>
<dbReference type="GeneID" id="19278302"/>
<evidence type="ECO:0000256" key="1">
    <source>
        <dbReference type="SAM" id="MobiDB-lite"/>
    </source>
</evidence>
<feature type="compositionally biased region" description="Acidic residues" evidence="1">
    <location>
        <begin position="503"/>
        <end position="512"/>
    </location>
</feature>
<feature type="region of interest" description="Disordered" evidence="1">
    <location>
        <begin position="1614"/>
        <end position="1654"/>
    </location>
</feature>
<dbReference type="KEGG" id="pfy:PFICI_13289"/>
<dbReference type="Gene3D" id="3.60.21.70">
    <property type="entry name" value="PhoD-like phosphatase"/>
    <property type="match status" value="1"/>
</dbReference>